<evidence type="ECO:0000256" key="5">
    <source>
        <dbReference type="ARBA" id="ARBA00022692"/>
    </source>
</evidence>
<dbReference type="HAMAP" id="MF_00462">
    <property type="entry name" value="RsxD_RnfD"/>
    <property type="match status" value="1"/>
</dbReference>
<feature type="transmembrane region" description="Helical" evidence="10">
    <location>
        <begin position="21"/>
        <end position="38"/>
    </location>
</feature>
<dbReference type="GO" id="GO:0055085">
    <property type="term" value="P:transmembrane transport"/>
    <property type="evidence" value="ECO:0007669"/>
    <property type="project" value="InterPro"/>
</dbReference>
<evidence type="ECO:0000256" key="4">
    <source>
        <dbReference type="ARBA" id="ARBA00022643"/>
    </source>
</evidence>
<evidence type="ECO:0000313" key="12">
    <source>
        <dbReference type="Proteomes" id="UP000248330"/>
    </source>
</evidence>
<keyword evidence="5 10" id="KW-0812">Transmembrane</keyword>
<keyword evidence="2 10" id="KW-0597">Phosphoprotein</keyword>
<keyword evidence="10" id="KW-0997">Cell inner membrane</keyword>
<evidence type="ECO:0000256" key="6">
    <source>
        <dbReference type="ARBA" id="ARBA00022967"/>
    </source>
</evidence>
<keyword evidence="12" id="KW-1185">Reference proteome</keyword>
<accession>A0A318EHD5</accession>
<feature type="transmembrane region" description="Helical" evidence="10">
    <location>
        <begin position="236"/>
        <end position="257"/>
    </location>
</feature>
<dbReference type="AlphaFoldDB" id="A0A318EHD5"/>
<evidence type="ECO:0000256" key="9">
    <source>
        <dbReference type="ARBA" id="ARBA00023136"/>
    </source>
</evidence>
<evidence type="ECO:0000256" key="8">
    <source>
        <dbReference type="ARBA" id="ARBA00022989"/>
    </source>
</evidence>
<feature type="transmembrane region" description="Helical" evidence="10">
    <location>
        <begin position="122"/>
        <end position="142"/>
    </location>
</feature>
<name>A0A318EHD5_9GAMM</name>
<evidence type="ECO:0000256" key="2">
    <source>
        <dbReference type="ARBA" id="ARBA00022553"/>
    </source>
</evidence>
<feature type="transmembrane region" description="Helical" evidence="10">
    <location>
        <begin position="269"/>
        <end position="287"/>
    </location>
</feature>
<feature type="transmembrane region" description="Helical" evidence="10">
    <location>
        <begin position="92"/>
        <end position="110"/>
    </location>
</feature>
<comment type="caution">
    <text evidence="11">The sequence shown here is derived from an EMBL/GenBank/DDBJ whole genome shotgun (WGS) entry which is preliminary data.</text>
</comment>
<keyword evidence="3 10" id="KW-0285">Flavoprotein</keyword>
<dbReference type="OrthoDB" id="9776359at2"/>
<keyword evidence="1 10" id="KW-0813">Transport</keyword>
<comment type="function">
    <text evidence="10">Part of a membrane-bound complex that couples electron transfer with translocation of ions across the membrane.</text>
</comment>
<evidence type="ECO:0000256" key="7">
    <source>
        <dbReference type="ARBA" id="ARBA00022982"/>
    </source>
</evidence>
<dbReference type="PANTHER" id="PTHR30578">
    <property type="entry name" value="ELECTRON TRANSPORT COMPLEX PROTEIN RNFD"/>
    <property type="match status" value="1"/>
</dbReference>
<comment type="similarity">
    <text evidence="10">Belongs to the NqrB/RnfD family.</text>
</comment>
<evidence type="ECO:0000313" key="11">
    <source>
        <dbReference type="EMBL" id="PXV67866.1"/>
    </source>
</evidence>
<dbReference type="InterPro" id="IPR011303">
    <property type="entry name" value="RnfD_bac"/>
</dbReference>
<feature type="transmembrane region" description="Helical" evidence="10">
    <location>
        <begin position="180"/>
        <end position="204"/>
    </location>
</feature>
<dbReference type="RefSeq" id="WP_110265328.1">
    <property type="nucleotide sequence ID" value="NZ_CAWNXA010000005.1"/>
</dbReference>
<reference evidence="11 12" key="1">
    <citation type="submission" date="2018-04" db="EMBL/GenBank/DDBJ databases">
        <title>Genomic Encyclopedia of Type Strains, Phase IV (KMG-IV): sequencing the most valuable type-strain genomes for metagenomic binning, comparative biology and taxonomic classification.</title>
        <authorList>
            <person name="Goeker M."/>
        </authorList>
    </citation>
    <scope>NUCLEOTIDE SEQUENCE [LARGE SCALE GENOMIC DNA]</scope>
    <source>
        <strain evidence="11 12">DSM 104150</strain>
    </source>
</reference>
<dbReference type="EMBL" id="QICN01000005">
    <property type="protein sequence ID" value="PXV67866.1"/>
    <property type="molecule type" value="Genomic_DNA"/>
</dbReference>
<comment type="cofactor">
    <cofactor evidence="10">
        <name>FMN</name>
        <dbReference type="ChEBI" id="CHEBI:58210"/>
    </cofactor>
</comment>
<organism evidence="11 12">
    <name type="scientific">Sinimarinibacterium flocculans</name>
    <dbReference type="NCBI Taxonomy" id="985250"/>
    <lineage>
        <taxon>Bacteria</taxon>
        <taxon>Pseudomonadati</taxon>
        <taxon>Pseudomonadota</taxon>
        <taxon>Gammaproteobacteria</taxon>
        <taxon>Nevskiales</taxon>
        <taxon>Nevskiaceae</taxon>
        <taxon>Sinimarinibacterium</taxon>
    </lineage>
</organism>
<keyword evidence="9 10" id="KW-0472">Membrane</keyword>
<comment type="subunit">
    <text evidence="10">The complex is composed of six subunits: RnfA, RnfB, RnfC, RnfD, RnfE and RnfG.</text>
</comment>
<sequence>MRLSSPFLPVAASVGSVMRDVLLALLPGIVVYVLLFGPGVLRNIAIAVAACLLFEAIALWLRGRPLRPFLSDGSALVTGVLLALTLPPIAPWWIAVVGSLFAIGLGKQVYGGLGYNPFNPAMVGYVVLLISFPVQMTAWPALQPVWDSAPDAVSAATALDHVRTQLALDRTLTEISGDAAIGWAAGAGWEWIALAWLGGGLYMLWRGTIRWQIPAGMLAGLTLIALPFWAADPDRYASPLFHWLAGATLLGAFFIATDPVSAATTPRGRLLYGALIGVLVYVIRTWGGYPDGVAFAVLLLNICAPTIDRYTQPRVYGHTRRESEP</sequence>
<evidence type="ECO:0000256" key="10">
    <source>
        <dbReference type="HAMAP-Rule" id="MF_00462"/>
    </source>
</evidence>
<proteinExistence type="inferred from homology"/>
<dbReference type="GO" id="GO:0022900">
    <property type="term" value="P:electron transport chain"/>
    <property type="evidence" value="ECO:0007669"/>
    <property type="project" value="UniProtKB-UniRule"/>
</dbReference>
<feature type="transmembrane region" description="Helical" evidence="10">
    <location>
        <begin position="44"/>
        <end position="62"/>
    </location>
</feature>
<evidence type="ECO:0000256" key="3">
    <source>
        <dbReference type="ARBA" id="ARBA00022630"/>
    </source>
</evidence>
<protein>
    <recommendedName>
        <fullName evidence="10">Ion-translocating oxidoreductase complex subunit D</fullName>
        <ecNumber evidence="10">7.-.-.-</ecNumber>
    </recommendedName>
    <alternativeName>
        <fullName evidence="10">Rnf electron transport complex subunit D</fullName>
    </alternativeName>
</protein>
<dbReference type="GO" id="GO:0005886">
    <property type="term" value="C:plasma membrane"/>
    <property type="evidence" value="ECO:0007669"/>
    <property type="project" value="UniProtKB-SubCell"/>
</dbReference>
<keyword evidence="8 10" id="KW-1133">Transmembrane helix</keyword>
<dbReference type="PANTHER" id="PTHR30578:SF0">
    <property type="entry name" value="ION-TRANSLOCATING OXIDOREDUCTASE COMPLEX SUBUNIT D"/>
    <property type="match status" value="1"/>
</dbReference>
<dbReference type="EC" id="7.-.-.-" evidence="10"/>
<keyword evidence="7 10" id="KW-0249">Electron transport</keyword>
<dbReference type="NCBIfam" id="TIGR01946">
    <property type="entry name" value="rnfD"/>
    <property type="match status" value="1"/>
</dbReference>
<keyword evidence="6 10" id="KW-1278">Translocase</keyword>
<dbReference type="Proteomes" id="UP000248330">
    <property type="component" value="Unassembled WGS sequence"/>
</dbReference>
<dbReference type="InterPro" id="IPR004338">
    <property type="entry name" value="NqrB/RnfD"/>
</dbReference>
<keyword evidence="4 10" id="KW-0288">FMN</keyword>
<gene>
    <name evidence="10" type="primary">rnfD</name>
    <name evidence="11" type="ORF">C8D93_105223</name>
</gene>
<feature type="modified residue" description="FMN phosphoryl threonine" evidence="10">
    <location>
        <position position="157"/>
    </location>
</feature>
<comment type="subcellular location">
    <subcellularLocation>
        <location evidence="10">Cell inner membrane</location>
        <topology evidence="10">Multi-pass membrane protein</topology>
    </subcellularLocation>
</comment>
<keyword evidence="10" id="KW-1003">Cell membrane</keyword>
<feature type="transmembrane region" description="Helical" evidence="10">
    <location>
        <begin position="211"/>
        <end position="230"/>
    </location>
</feature>
<dbReference type="Pfam" id="PF03116">
    <property type="entry name" value="NQR2_RnfD_RnfE"/>
    <property type="match status" value="1"/>
</dbReference>
<evidence type="ECO:0000256" key="1">
    <source>
        <dbReference type="ARBA" id="ARBA00022448"/>
    </source>
</evidence>